<dbReference type="PROSITE" id="PS50893">
    <property type="entry name" value="ABC_TRANSPORTER_2"/>
    <property type="match status" value="2"/>
</dbReference>
<evidence type="ECO:0000256" key="2">
    <source>
        <dbReference type="ARBA" id="ARBA00005417"/>
    </source>
</evidence>
<dbReference type="GO" id="GO:0016887">
    <property type="term" value="F:ATP hydrolysis activity"/>
    <property type="evidence" value="ECO:0007669"/>
    <property type="project" value="InterPro"/>
</dbReference>
<keyword evidence="4" id="KW-1003">Cell membrane</keyword>
<dbReference type="PANTHER" id="PTHR43790:SF4">
    <property type="entry name" value="GUANOSINE IMPORT ATP-BINDING PROTEIN NUPO"/>
    <property type="match status" value="1"/>
</dbReference>
<evidence type="ECO:0000256" key="3">
    <source>
        <dbReference type="ARBA" id="ARBA00022448"/>
    </source>
</evidence>
<comment type="similarity">
    <text evidence="2">Belongs to the ABC transporter superfamily.</text>
</comment>
<gene>
    <name evidence="12" type="ORF">SAMN02745157_2657</name>
</gene>
<dbReference type="InterPro" id="IPR050107">
    <property type="entry name" value="ABC_carbohydrate_import_ATPase"/>
</dbReference>
<dbReference type="GO" id="GO:0005886">
    <property type="term" value="C:plasma membrane"/>
    <property type="evidence" value="ECO:0007669"/>
    <property type="project" value="UniProtKB-SubCell"/>
</dbReference>
<dbReference type="PANTHER" id="PTHR43790">
    <property type="entry name" value="CARBOHYDRATE TRANSPORT ATP-BINDING PROTEIN MG119-RELATED"/>
    <property type="match status" value="1"/>
</dbReference>
<dbReference type="RefSeq" id="WP_073054190.1">
    <property type="nucleotide sequence ID" value="NZ_FQUP01000002.1"/>
</dbReference>
<evidence type="ECO:0000256" key="5">
    <source>
        <dbReference type="ARBA" id="ARBA00022597"/>
    </source>
</evidence>
<feature type="domain" description="ABC transporter" evidence="11">
    <location>
        <begin position="267"/>
        <end position="511"/>
    </location>
</feature>
<dbReference type="InterPro" id="IPR017871">
    <property type="entry name" value="ABC_transporter-like_CS"/>
</dbReference>
<keyword evidence="5" id="KW-0762">Sugar transport</keyword>
<evidence type="ECO:0000313" key="13">
    <source>
        <dbReference type="Proteomes" id="UP000184485"/>
    </source>
</evidence>
<keyword evidence="3" id="KW-0813">Transport</keyword>
<evidence type="ECO:0000256" key="8">
    <source>
        <dbReference type="ARBA" id="ARBA00022840"/>
    </source>
</evidence>
<keyword evidence="7" id="KW-0547">Nucleotide-binding</keyword>
<dbReference type="Proteomes" id="UP000184485">
    <property type="component" value="Unassembled WGS sequence"/>
</dbReference>
<protein>
    <submittedName>
        <fullName evidence="12">Nucleoside ABC transporter ATP-binding protein</fullName>
    </submittedName>
</protein>
<keyword evidence="9" id="KW-1278">Translocase</keyword>
<evidence type="ECO:0000256" key="1">
    <source>
        <dbReference type="ARBA" id="ARBA00004202"/>
    </source>
</evidence>
<evidence type="ECO:0000256" key="4">
    <source>
        <dbReference type="ARBA" id="ARBA00022475"/>
    </source>
</evidence>
<dbReference type="InterPro" id="IPR027417">
    <property type="entry name" value="P-loop_NTPase"/>
</dbReference>
<dbReference type="AlphaFoldDB" id="A0A1M5DE76"/>
<keyword evidence="13" id="KW-1185">Reference proteome</keyword>
<dbReference type="STRING" id="1122133.SAMN02745157_2657"/>
<name>A0A1M5DE76_9HYPH</name>
<dbReference type="SUPFAM" id="SSF52540">
    <property type="entry name" value="P-loop containing nucleoside triphosphate hydrolases"/>
    <property type="match status" value="2"/>
</dbReference>
<evidence type="ECO:0000256" key="10">
    <source>
        <dbReference type="ARBA" id="ARBA00023136"/>
    </source>
</evidence>
<dbReference type="EMBL" id="FQUP01000002">
    <property type="protein sequence ID" value="SHF65378.1"/>
    <property type="molecule type" value="Genomic_DNA"/>
</dbReference>
<evidence type="ECO:0000313" key="12">
    <source>
        <dbReference type="EMBL" id="SHF65378.1"/>
    </source>
</evidence>
<keyword evidence="8 12" id="KW-0067">ATP-binding</keyword>
<dbReference type="CDD" id="cd03215">
    <property type="entry name" value="ABC_Carb_Monos_II"/>
    <property type="match status" value="1"/>
</dbReference>
<dbReference type="Gene3D" id="3.40.50.300">
    <property type="entry name" value="P-loop containing nucleotide triphosphate hydrolases"/>
    <property type="match status" value="2"/>
</dbReference>
<dbReference type="GO" id="GO:0005524">
    <property type="term" value="F:ATP binding"/>
    <property type="evidence" value="ECO:0007669"/>
    <property type="project" value="UniProtKB-KW"/>
</dbReference>
<dbReference type="PROSITE" id="PS00211">
    <property type="entry name" value="ABC_TRANSPORTER_1"/>
    <property type="match status" value="1"/>
</dbReference>
<dbReference type="FunFam" id="3.40.50.300:FF:000127">
    <property type="entry name" value="Ribose import ATP-binding protein RbsA"/>
    <property type="match status" value="1"/>
</dbReference>
<dbReference type="SMART" id="SM00382">
    <property type="entry name" value="AAA"/>
    <property type="match status" value="1"/>
</dbReference>
<dbReference type="Pfam" id="PF00005">
    <property type="entry name" value="ABC_tran"/>
    <property type="match status" value="2"/>
</dbReference>
<keyword evidence="10" id="KW-0472">Membrane</keyword>
<reference evidence="12 13" key="1">
    <citation type="submission" date="2016-11" db="EMBL/GenBank/DDBJ databases">
        <authorList>
            <person name="Jaros S."/>
            <person name="Januszkiewicz K."/>
            <person name="Wedrychowicz H."/>
        </authorList>
    </citation>
    <scope>NUCLEOTIDE SEQUENCE [LARGE SCALE GENOMIC DNA]</scope>
    <source>
        <strain evidence="12 13">DSM 19436</strain>
    </source>
</reference>
<dbReference type="CDD" id="cd03216">
    <property type="entry name" value="ABC_Carb_Monos_I"/>
    <property type="match status" value="1"/>
</dbReference>
<dbReference type="InterPro" id="IPR003593">
    <property type="entry name" value="AAA+_ATPase"/>
</dbReference>
<keyword evidence="6" id="KW-0677">Repeat</keyword>
<accession>A0A1M5DE76</accession>
<proteinExistence type="inferred from homology"/>
<feature type="domain" description="ABC transporter" evidence="11">
    <location>
        <begin position="9"/>
        <end position="244"/>
    </location>
</feature>
<evidence type="ECO:0000256" key="6">
    <source>
        <dbReference type="ARBA" id="ARBA00022737"/>
    </source>
</evidence>
<organism evidence="12 13">
    <name type="scientific">Kaistia soli DSM 19436</name>
    <dbReference type="NCBI Taxonomy" id="1122133"/>
    <lineage>
        <taxon>Bacteria</taxon>
        <taxon>Pseudomonadati</taxon>
        <taxon>Pseudomonadota</taxon>
        <taxon>Alphaproteobacteria</taxon>
        <taxon>Hyphomicrobiales</taxon>
        <taxon>Kaistiaceae</taxon>
        <taxon>Kaistia</taxon>
    </lineage>
</organism>
<dbReference type="OrthoDB" id="9805029at2"/>
<evidence type="ECO:0000259" key="11">
    <source>
        <dbReference type="PROSITE" id="PS50893"/>
    </source>
</evidence>
<evidence type="ECO:0000256" key="9">
    <source>
        <dbReference type="ARBA" id="ARBA00022967"/>
    </source>
</evidence>
<sequence length="512" mass="53559">MQRPSPPLLDMRGIRVTFGGFVANDGVDLAVDAGEIHALLGENGAGKSTLMRVLAGLLVPAAGEVRIAGDIEPLGSAHEAMRLGIGMVHQHFMLVPTLTVAENVCLGLSSTGRFIPDLKTAAAKIRDLAATYGLDIDPNARIADLSIAGQQRVEILKALYRGARILVLDEPTAVLTPQEAEGLFRILRALAAEGTAIIFISHKLNEVMALTDKVTVLRQGKVVATALTAETDARGLARMMVGAEIALPKIEDAPAPGVPAEAAVAILSVMDLTCRDARGLVRVDRVSLAVGAGEIVGVAGVDGNGQQELAEAIVGLSMVTSGRIILAGVDVTAAPIARRIGLGLAHIPEDRHRTALVEPMSIRDNIVLERIGDPPFSRGGWMRRDAVAGLAEKVMAAFDVRASGPLQSVGTLSGGNQQKVVLGRALSRDPRLVVAVQPARGLDVGATAFVHRQLLARRAAGAGVLLVSTELEEILALSDRIVVMFKGAIVGEMTRAAISVERLGLMMAGRAA</sequence>
<evidence type="ECO:0000256" key="7">
    <source>
        <dbReference type="ARBA" id="ARBA00022741"/>
    </source>
</evidence>
<comment type="subcellular location">
    <subcellularLocation>
        <location evidence="1">Cell membrane</location>
        <topology evidence="1">Peripheral membrane protein</topology>
    </subcellularLocation>
</comment>
<dbReference type="InterPro" id="IPR003439">
    <property type="entry name" value="ABC_transporter-like_ATP-bd"/>
</dbReference>